<organism evidence="1 2">
    <name type="scientific">Phascolarctobacterium succinatutens YIT 12067</name>
    <dbReference type="NCBI Taxonomy" id="626939"/>
    <lineage>
        <taxon>Bacteria</taxon>
        <taxon>Bacillati</taxon>
        <taxon>Bacillota</taxon>
        <taxon>Negativicutes</taxon>
        <taxon>Acidaminococcales</taxon>
        <taxon>Acidaminococcaceae</taxon>
        <taxon>Phascolarctobacterium</taxon>
    </lineage>
</organism>
<dbReference type="RefSeq" id="WP_009146003.1">
    <property type="nucleotide sequence ID" value="NZ_GL830919.1"/>
</dbReference>
<sequence>MVNLRADTRESIAKLTLMDDIFMNKVFENDTERTALLLRIILNNDKIKVVKAVTQQKLKNLSGHDLQLDILAQEENGKLFNVEVQNHSSGAAARRARYHLSLLDAHSLPKGEVYQKLPDNYVIFITQYDVLKGGLPIYHINRRIEENNVDFADGSHIIYVNNKIKDNTPLGRLMHDFNCSNPNDMYYPELAEKARYFKETEKGLTNMGDVFEKLLAKREKEAVEKAAKEKNIEFAKGLLADGMSIEFTVRHSKLSEAEVRELASKLSA</sequence>
<evidence type="ECO:0000313" key="1">
    <source>
        <dbReference type="EMBL" id="EFY04278.1"/>
    </source>
</evidence>
<accession>E8LFL3</accession>
<protein>
    <recommendedName>
        <fullName evidence="3">PD-(D/E)XK nuclease family transposase</fullName>
    </recommendedName>
</protein>
<proteinExistence type="predicted"/>
<dbReference type="HOGENOM" id="CLU_071023_1_1_9"/>
<evidence type="ECO:0008006" key="3">
    <source>
        <dbReference type="Google" id="ProtNLM"/>
    </source>
</evidence>
<name>E8LFL3_9FIRM</name>
<dbReference type="Proteomes" id="UP000004923">
    <property type="component" value="Unassembled WGS sequence"/>
</dbReference>
<dbReference type="EMBL" id="AEVN01000086">
    <property type="protein sequence ID" value="EFY04278.1"/>
    <property type="molecule type" value="Genomic_DNA"/>
</dbReference>
<comment type="caution">
    <text evidence="1">The sequence shown here is derived from an EMBL/GenBank/DDBJ whole genome shotgun (WGS) entry which is preliminary data.</text>
</comment>
<dbReference type="AlphaFoldDB" id="E8LFL3"/>
<dbReference type="eggNOG" id="COG4942">
    <property type="taxonomic scope" value="Bacteria"/>
</dbReference>
<evidence type="ECO:0000313" key="2">
    <source>
        <dbReference type="Proteomes" id="UP000004923"/>
    </source>
</evidence>
<gene>
    <name evidence="1" type="ORF">HMPREF9443_01654</name>
</gene>
<keyword evidence="2" id="KW-1185">Reference proteome</keyword>
<dbReference type="Pfam" id="PF12784">
    <property type="entry name" value="PDDEXK_2"/>
    <property type="match status" value="1"/>
</dbReference>
<reference evidence="1 2" key="1">
    <citation type="submission" date="2011-01" db="EMBL/GenBank/DDBJ databases">
        <authorList>
            <person name="Weinstock G."/>
            <person name="Sodergren E."/>
            <person name="Clifton S."/>
            <person name="Fulton L."/>
            <person name="Fulton B."/>
            <person name="Courtney L."/>
            <person name="Fronick C."/>
            <person name="Harrison M."/>
            <person name="Strong C."/>
            <person name="Farmer C."/>
            <person name="Delahaunty K."/>
            <person name="Markovic C."/>
            <person name="Hall O."/>
            <person name="Minx P."/>
            <person name="Tomlinson C."/>
            <person name="Mitreva M."/>
            <person name="Hou S."/>
            <person name="Chen J."/>
            <person name="Wollam A."/>
            <person name="Pepin K.H."/>
            <person name="Johnson M."/>
            <person name="Bhonagiri V."/>
            <person name="Zhang X."/>
            <person name="Suruliraj S."/>
            <person name="Warren W."/>
            <person name="Chinwalla A."/>
            <person name="Mardis E.R."/>
            <person name="Wilson R.K."/>
        </authorList>
    </citation>
    <scope>NUCLEOTIDE SEQUENCE [LARGE SCALE GENOMIC DNA]</scope>
    <source>
        <strain evidence="1 2">YIT 12067</strain>
    </source>
</reference>